<dbReference type="Pfam" id="PF00582">
    <property type="entry name" value="Usp"/>
    <property type="match status" value="1"/>
</dbReference>
<feature type="domain" description="UspA" evidence="1">
    <location>
        <begin position="4"/>
        <end position="150"/>
    </location>
</feature>
<dbReference type="InterPro" id="IPR014729">
    <property type="entry name" value="Rossmann-like_a/b/a_fold"/>
</dbReference>
<dbReference type="AlphaFoldDB" id="A0A7Z1ADU7"/>
<dbReference type="SUPFAM" id="SSF52402">
    <property type="entry name" value="Adenine nucleotide alpha hydrolases-like"/>
    <property type="match status" value="1"/>
</dbReference>
<evidence type="ECO:0000259" key="1">
    <source>
        <dbReference type="Pfam" id="PF00582"/>
    </source>
</evidence>
<accession>A0A7Z1ADU7</accession>
<evidence type="ECO:0000313" key="2">
    <source>
        <dbReference type="EMBL" id="ODJ86231.1"/>
    </source>
</evidence>
<dbReference type="Gene3D" id="3.40.50.620">
    <property type="entry name" value="HUPs"/>
    <property type="match status" value="1"/>
</dbReference>
<organism evidence="2 3">
    <name type="scientific">Candidatus Thiodiazotropha endolucinida</name>
    <dbReference type="NCBI Taxonomy" id="1655433"/>
    <lineage>
        <taxon>Bacteria</taxon>
        <taxon>Pseudomonadati</taxon>
        <taxon>Pseudomonadota</taxon>
        <taxon>Gammaproteobacteria</taxon>
        <taxon>Chromatiales</taxon>
        <taxon>Sedimenticolaceae</taxon>
        <taxon>Candidatus Thiodiazotropha</taxon>
    </lineage>
</organism>
<comment type="caution">
    <text evidence="2">The sequence shown here is derived from an EMBL/GenBank/DDBJ whole genome shotgun (WGS) entry which is preliminary data.</text>
</comment>
<gene>
    <name evidence="2" type="ORF">CODIS_35520</name>
</gene>
<evidence type="ECO:0000313" key="3">
    <source>
        <dbReference type="Proteomes" id="UP000094769"/>
    </source>
</evidence>
<proteinExistence type="predicted"/>
<name>A0A7Z1ADU7_9GAMM</name>
<reference evidence="2 3" key="1">
    <citation type="submission" date="2016-06" db="EMBL/GenBank/DDBJ databases">
        <title>Genome sequence of endosymbiont of Candidatus Endolucinida thiodiazotropha.</title>
        <authorList>
            <person name="Poehlein A."/>
            <person name="Koenig S."/>
            <person name="Heiden S.E."/>
            <person name="Thuermer A."/>
            <person name="Voget S."/>
            <person name="Daniel R."/>
            <person name="Markert S."/>
            <person name="Gros O."/>
            <person name="Schweder T."/>
        </authorList>
    </citation>
    <scope>NUCLEOTIDE SEQUENCE [LARGE SCALE GENOMIC DNA]</scope>
    <source>
        <strain evidence="2 3">COS</strain>
    </source>
</reference>
<dbReference type="OrthoDB" id="6117544at2"/>
<dbReference type="InterPro" id="IPR006016">
    <property type="entry name" value="UspA"/>
</dbReference>
<keyword evidence="3" id="KW-1185">Reference proteome</keyword>
<dbReference type="EMBL" id="MARB01000025">
    <property type="protein sequence ID" value="ODJ86231.1"/>
    <property type="molecule type" value="Genomic_DNA"/>
</dbReference>
<protein>
    <submittedName>
        <fullName evidence="2">Universal stress protein family protein</fullName>
    </submittedName>
</protein>
<dbReference type="CDD" id="cd00293">
    <property type="entry name" value="USP-like"/>
    <property type="match status" value="1"/>
</dbReference>
<dbReference type="Proteomes" id="UP000094769">
    <property type="component" value="Unassembled WGS sequence"/>
</dbReference>
<dbReference type="RefSeq" id="WP_069127313.1">
    <property type="nucleotide sequence ID" value="NZ_MARB01000025.1"/>
</dbReference>
<sequence length="154" mass="17080">MNPKRILCASHGTDGARAAEEQALHLCHNDIALHHLIVVPEFWKGMMGDDWLNNAVTRERFGNYLEGQLDSEVAEVVERLDRAVQETGAEFSCESRFGKPAECLVDASRGRAFDLVVIGSPRPKGMHGLRSRMDIGTLVRELRIPLLIVPHPGS</sequence>